<feature type="compositionally biased region" description="Low complexity" evidence="1">
    <location>
        <begin position="170"/>
        <end position="179"/>
    </location>
</feature>
<dbReference type="AlphaFoldDB" id="F2UF39"/>
<feature type="compositionally biased region" description="Acidic residues" evidence="1">
    <location>
        <begin position="114"/>
        <end position="126"/>
    </location>
</feature>
<protein>
    <submittedName>
        <fullName evidence="2">Uncharacterized protein</fullName>
    </submittedName>
</protein>
<proteinExistence type="predicted"/>
<dbReference type="Proteomes" id="UP000007799">
    <property type="component" value="Unassembled WGS sequence"/>
</dbReference>
<feature type="compositionally biased region" description="Polar residues" evidence="1">
    <location>
        <begin position="224"/>
        <end position="240"/>
    </location>
</feature>
<organism evidence="3">
    <name type="scientific">Salpingoeca rosetta (strain ATCC 50818 / BSB-021)</name>
    <dbReference type="NCBI Taxonomy" id="946362"/>
    <lineage>
        <taxon>Eukaryota</taxon>
        <taxon>Choanoflagellata</taxon>
        <taxon>Craspedida</taxon>
        <taxon>Salpingoecidae</taxon>
        <taxon>Salpingoeca</taxon>
    </lineage>
</organism>
<feature type="compositionally biased region" description="Low complexity" evidence="1">
    <location>
        <begin position="194"/>
        <end position="209"/>
    </location>
</feature>
<dbReference type="RefSeq" id="XP_004992292.1">
    <property type="nucleotide sequence ID" value="XM_004992235.1"/>
</dbReference>
<accession>F2UF39</accession>
<gene>
    <name evidence="2" type="ORF">PTSG_06893</name>
</gene>
<dbReference type="GeneID" id="16072851"/>
<dbReference type="KEGG" id="sre:PTSG_06893"/>
<feature type="region of interest" description="Disordered" evidence="1">
    <location>
        <begin position="1"/>
        <end position="58"/>
    </location>
</feature>
<feature type="compositionally biased region" description="Low complexity" evidence="1">
    <location>
        <begin position="29"/>
        <end position="45"/>
    </location>
</feature>
<sequence>MGANASRSSAAKPEPATPSKHLQARLIDPRSPSTTVPRTPLPVTSDYIPIESRDDSPLPCCDLTESCDEVDRAGERAAVNAIMCSMREAKIGQNAANAGTRQLHPIAEQGNEGDNGEEDEEDSAEADDYHAYEDAPQDDLESPTFAAIANEDERSQSSMYSSDYEDSTDQQQQGQQQQQRQEEDATFVPAPLITLKTTTNTNSHTNDITRSPGAKRQLPFAERTNLTPLRAPNQQMALQA</sequence>
<keyword evidence="3" id="KW-1185">Reference proteome</keyword>
<evidence type="ECO:0000313" key="2">
    <source>
        <dbReference type="EMBL" id="EGD75239.1"/>
    </source>
</evidence>
<dbReference type="EMBL" id="GL832971">
    <property type="protein sequence ID" value="EGD75239.1"/>
    <property type="molecule type" value="Genomic_DNA"/>
</dbReference>
<evidence type="ECO:0000256" key="1">
    <source>
        <dbReference type="SAM" id="MobiDB-lite"/>
    </source>
</evidence>
<dbReference type="InParanoid" id="F2UF39"/>
<evidence type="ECO:0000313" key="3">
    <source>
        <dbReference type="Proteomes" id="UP000007799"/>
    </source>
</evidence>
<name>F2UF39_SALR5</name>
<reference evidence="2" key="1">
    <citation type="submission" date="2009-08" db="EMBL/GenBank/DDBJ databases">
        <title>Annotation of Salpingoeca rosetta.</title>
        <authorList>
            <consortium name="The Broad Institute Genome Sequencing Platform"/>
            <person name="Russ C."/>
            <person name="Cuomo C."/>
            <person name="Burger G."/>
            <person name="Gray M.W."/>
            <person name="Holland P.W.H."/>
            <person name="King N."/>
            <person name="Lang F.B.F."/>
            <person name="Roger A.J."/>
            <person name="Ruiz-Trillo I."/>
            <person name="Young S.K."/>
            <person name="Zeng Q."/>
            <person name="Gargeya S."/>
            <person name="Alvarado L."/>
            <person name="Berlin A."/>
            <person name="Chapman S.B."/>
            <person name="Chen Z."/>
            <person name="Freedman E."/>
            <person name="Gellesch M."/>
            <person name="Goldberg J."/>
            <person name="Griggs A."/>
            <person name="Gujja S."/>
            <person name="Heilman E."/>
            <person name="Heiman D."/>
            <person name="Howarth C."/>
            <person name="Mehta T."/>
            <person name="Neiman D."/>
            <person name="Pearson M."/>
            <person name="Roberts A."/>
            <person name="Saif S."/>
            <person name="Shea T."/>
            <person name="Shenoy N."/>
            <person name="Sisk P."/>
            <person name="Stolte C."/>
            <person name="Sykes S."/>
            <person name="White J."/>
            <person name="Yandava C."/>
            <person name="Haas B."/>
            <person name="Nusbaum C."/>
            <person name="Birren B."/>
        </authorList>
    </citation>
    <scope>NUCLEOTIDE SEQUENCE [LARGE SCALE GENOMIC DNA]</scope>
    <source>
        <strain evidence="2">ATCC 50818</strain>
    </source>
</reference>
<feature type="region of interest" description="Disordered" evidence="1">
    <location>
        <begin position="95"/>
        <end position="240"/>
    </location>
</feature>